<organism evidence="1 2">
    <name type="scientific">Trichinella nativa</name>
    <dbReference type="NCBI Taxonomy" id="6335"/>
    <lineage>
        <taxon>Eukaryota</taxon>
        <taxon>Metazoa</taxon>
        <taxon>Ecdysozoa</taxon>
        <taxon>Nematoda</taxon>
        <taxon>Enoplea</taxon>
        <taxon>Dorylaimia</taxon>
        <taxon>Trichinellida</taxon>
        <taxon>Trichinellidae</taxon>
        <taxon>Trichinella</taxon>
    </lineage>
</organism>
<dbReference type="EMBL" id="LVZM01007986">
    <property type="protein sequence ID" value="OUC45973.1"/>
    <property type="molecule type" value="Genomic_DNA"/>
</dbReference>
<evidence type="ECO:0000313" key="2">
    <source>
        <dbReference type="Proteomes" id="UP000243006"/>
    </source>
</evidence>
<comment type="caution">
    <text evidence="1">The sequence shown here is derived from an EMBL/GenBank/DDBJ whole genome shotgun (WGS) entry which is preliminary data.</text>
</comment>
<dbReference type="AlphaFoldDB" id="A0A1Y3ELF4"/>
<dbReference type="Proteomes" id="UP000243006">
    <property type="component" value="Unassembled WGS sequence"/>
</dbReference>
<reference evidence="1 2" key="1">
    <citation type="submission" date="2015-04" db="EMBL/GenBank/DDBJ databases">
        <title>Draft genome of the roundworm Trichinella nativa.</title>
        <authorList>
            <person name="Mitreva M."/>
        </authorList>
    </citation>
    <scope>NUCLEOTIDE SEQUENCE [LARGE SCALE GENOMIC DNA]</scope>
    <source>
        <strain evidence="1 2">ISS45</strain>
    </source>
</reference>
<accession>A0A1Y3ELF4</accession>
<gene>
    <name evidence="1" type="ORF">D917_08095</name>
</gene>
<protein>
    <submittedName>
        <fullName evidence="1">Uncharacterized protein</fullName>
    </submittedName>
</protein>
<feature type="non-terminal residue" evidence="1">
    <location>
        <position position="150"/>
    </location>
</feature>
<evidence type="ECO:0000313" key="1">
    <source>
        <dbReference type="EMBL" id="OUC45973.1"/>
    </source>
</evidence>
<name>A0A1Y3ELF4_9BILA</name>
<proteinExistence type="predicted"/>
<sequence length="150" mass="16462">MSLRSSFIRYLTRWGAEQICKSYAACNGELLNYFQMPSSSSLDLVIERIRRMKGDSANEPAVSKQSSETNAGHLDQPQRVLLRLIGGSDDDVVKRQFLVNASTCGSRASVKKSRKGGTVVTVVDDGQMEGVVSTSAAQSLMRWKFGTFCT</sequence>